<proteinExistence type="predicted"/>
<organism evidence="2 3">
    <name type="scientific">Phytophthora fragariae</name>
    <dbReference type="NCBI Taxonomy" id="53985"/>
    <lineage>
        <taxon>Eukaryota</taxon>
        <taxon>Sar</taxon>
        <taxon>Stramenopiles</taxon>
        <taxon>Oomycota</taxon>
        <taxon>Peronosporomycetes</taxon>
        <taxon>Peronosporales</taxon>
        <taxon>Peronosporaceae</taxon>
        <taxon>Phytophthora</taxon>
    </lineage>
</organism>
<evidence type="ECO:0000313" key="2">
    <source>
        <dbReference type="EMBL" id="KAE8995375.1"/>
    </source>
</evidence>
<feature type="compositionally biased region" description="Basic and acidic residues" evidence="1">
    <location>
        <begin position="147"/>
        <end position="166"/>
    </location>
</feature>
<accession>A0A6A3JS98</accession>
<feature type="region of interest" description="Disordered" evidence="1">
    <location>
        <begin position="230"/>
        <end position="265"/>
    </location>
</feature>
<feature type="region of interest" description="Disordered" evidence="1">
    <location>
        <begin position="279"/>
        <end position="315"/>
    </location>
</feature>
<feature type="compositionally biased region" description="Basic residues" evidence="1">
    <location>
        <begin position="127"/>
        <end position="136"/>
    </location>
</feature>
<gene>
    <name evidence="2" type="ORF">PF011_g16354</name>
</gene>
<evidence type="ECO:0000313" key="3">
    <source>
        <dbReference type="Proteomes" id="UP000460718"/>
    </source>
</evidence>
<feature type="compositionally biased region" description="Polar residues" evidence="1">
    <location>
        <begin position="44"/>
        <end position="63"/>
    </location>
</feature>
<feature type="compositionally biased region" description="Basic and acidic residues" evidence="1">
    <location>
        <begin position="244"/>
        <end position="265"/>
    </location>
</feature>
<feature type="region of interest" description="Disordered" evidence="1">
    <location>
        <begin position="1"/>
        <end position="215"/>
    </location>
</feature>
<protein>
    <submittedName>
        <fullName evidence="2">Uncharacterized protein</fullName>
    </submittedName>
</protein>
<dbReference type="Proteomes" id="UP000460718">
    <property type="component" value="Unassembled WGS sequence"/>
</dbReference>
<sequence length="334" mass="36699">MTSRGVFDASIANDVWSDEDLEEEKAPVGATEADEVSLVEAATASPSLDSQTRATVGGQQPRANTPKAALTSLSRPTSITPKGVVAKSTPRKTASAESTPPQYPSSFLAPLRTIESNGKAGSTRPVGRPKGKKRAPRPTFASPDGPPLERDPENAARDKIEEDRHKNLSNSSNRLGGCDLHILRDNVDVLNPRTDAGNGKRSPSDKPSIGGTFIANKRVRAKTRINEIQKELSLAEQKGASSTSRERGTRGCGKEREEREQVRKDEAMAFEARQHARLELARQDREDQLKREAAAADEARRRHEERMDRDRADAKQRHEEMLLLLSAMQQNKSK</sequence>
<dbReference type="AlphaFoldDB" id="A0A6A3JS98"/>
<name>A0A6A3JS98_9STRA</name>
<evidence type="ECO:0000256" key="1">
    <source>
        <dbReference type="SAM" id="MobiDB-lite"/>
    </source>
</evidence>
<reference evidence="2 3" key="1">
    <citation type="submission" date="2018-09" db="EMBL/GenBank/DDBJ databases">
        <title>Genomic investigation of the strawberry pathogen Phytophthora fragariae indicates pathogenicity is determined by transcriptional variation in three key races.</title>
        <authorList>
            <person name="Adams T.M."/>
            <person name="Armitage A.D."/>
            <person name="Sobczyk M.K."/>
            <person name="Bates H.J."/>
            <person name="Dunwell J.M."/>
            <person name="Nellist C.F."/>
            <person name="Harrison R.J."/>
        </authorList>
    </citation>
    <scope>NUCLEOTIDE SEQUENCE [LARGE SCALE GENOMIC DNA]</scope>
    <source>
        <strain evidence="2 3">SCRP245</strain>
    </source>
</reference>
<dbReference type="EMBL" id="QXFW01001164">
    <property type="protein sequence ID" value="KAE8995375.1"/>
    <property type="molecule type" value="Genomic_DNA"/>
</dbReference>
<feature type="compositionally biased region" description="Polar residues" evidence="1">
    <location>
        <begin position="91"/>
        <end position="100"/>
    </location>
</feature>
<comment type="caution">
    <text evidence="2">The sequence shown here is derived from an EMBL/GenBank/DDBJ whole genome shotgun (WGS) entry which is preliminary data.</text>
</comment>
<feature type="compositionally biased region" description="Polar residues" evidence="1">
    <location>
        <begin position="71"/>
        <end position="80"/>
    </location>
</feature>